<reference evidence="2" key="1">
    <citation type="submission" date="2023-07" db="EMBL/GenBank/DDBJ databases">
        <title>Dyadobacter sp. nov 'subterranea' isolated from contaminted grondwater.</title>
        <authorList>
            <person name="Szabo I."/>
            <person name="Al-Omari J."/>
            <person name="Szerdahelyi S.G."/>
            <person name="Rado J."/>
        </authorList>
    </citation>
    <scope>NUCLEOTIDE SEQUENCE [LARGE SCALE GENOMIC DNA]</scope>
    <source>
        <strain evidence="2">UP-52</strain>
    </source>
</reference>
<gene>
    <name evidence="1" type="ORF">IEE83_14855</name>
</gene>
<sequence length="130" mass="15225">MPDKSTLLLSLRPKITTSATSGFAENFQNLTLRPILKLQNGLLIRIFKQYIHQRKNTFYKLGEPDQLTFITHSVKQDQKFQQFLKGIIIGHFTDEEFDQFTIHEQEISKRLSNLLEQRLISNLSEFKSLV</sequence>
<evidence type="ECO:0000313" key="2">
    <source>
        <dbReference type="Proteomes" id="UP000634134"/>
    </source>
</evidence>
<dbReference type="EMBL" id="JACYGY010000001">
    <property type="protein sequence ID" value="MBE9463166.1"/>
    <property type="molecule type" value="Genomic_DNA"/>
</dbReference>
<keyword evidence="2" id="KW-1185">Reference proteome</keyword>
<protein>
    <submittedName>
        <fullName evidence="1">Glyoxalase</fullName>
    </submittedName>
</protein>
<proteinExistence type="predicted"/>
<comment type="caution">
    <text evidence="1">The sequence shown here is derived from an EMBL/GenBank/DDBJ whole genome shotgun (WGS) entry which is preliminary data.</text>
</comment>
<accession>A0ABR9WCG4</accession>
<dbReference type="RefSeq" id="WP_194121316.1">
    <property type="nucleotide sequence ID" value="NZ_JACYGY010000001.1"/>
</dbReference>
<name>A0ABR9WCG4_9BACT</name>
<organism evidence="1 2">
    <name type="scientific">Dyadobacter subterraneus</name>
    <dbReference type="NCBI Taxonomy" id="2773304"/>
    <lineage>
        <taxon>Bacteria</taxon>
        <taxon>Pseudomonadati</taxon>
        <taxon>Bacteroidota</taxon>
        <taxon>Cytophagia</taxon>
        <taxon>Cytophagales</taxon>
        <taxon>Spirosomataceae</taxon>
        <taxon>Dyadobacter</taxon>
    </lineage>
</organism>
<dbReference type="Proteomes" id="UP000634134">
    <property type="component" value="Unassembled WGS sequence"/>
</dbReference>
<evidence type="ECO:0000313" key="1">
    <source>
        <dbReference type="EMBL" id="MBE9463166.1"/>
    </source>
</evidence>